<reference evidence="2" key="1">
    <citation type="submission" date="2023-03" db="EMBL/GenBank/DDBJ databases">
        <title>Massive genome expansion in bonnet fungi (Mycena s.s.) driven by repeated elements and novel gene families across ecological guilds.</title>
        <authorList>
            <consortium name="Lawrence Berkeley National Laboratory"/>
            <person name="Harder C.B."/>
            <person name="Miyauchi S."/>
            <person name="Viragh M."/>
            <person name="Kuo A."/>
            <person name="Thoen E."/>
            <person name="Andreopoulos B."/>
            <person name="Lu D."/>
            <person name="Skrede I."/>
            <person name="Drula E."/>
            <person name="Henrissat B."/>
            <person name="Morin E."/>
            <person name="Kohler A."/>
            <person name="Barry K."/>
            <person name="LaButti K."/>
            <person name="Morin E."/>
            <person name="Salamov A."/>
            <person name="Lipzen A."/>
            <person name="Mereny Z."/>
            <person name="Hegedus B."/>
            <person name="Baldrian P."/>
            <person name="Stursova M."/>
            <person name="Weitz H."/>
            <person name="Taylor A."/>
            <person name="Grigoriev I.V."/>
            <person name="Nagy L.G."/>
            <person name="Martin F."/>
            <person name="Kauserud H."/>
        </authorList>
    </citation>
    <scope>NUCLEOTIDE SEQUENCE</scope>
    <source>
        <strain evidence="2">CBHHK182m</strain>
    </source>
</reference>
<dbReference type="EMBL" id="JARKIB010000018">
    <property type="protein sequence ID" value="KAJ7769448.1"/>
    <property type="molecule type" value="Genomic_DNA"/>
</dbReference>
<keyword evidence="3" id="KW-1185">Reference proteome</keyword>
<evidence type="ECO:0008006" key="4">
    <source>
        <dbReference type="Google" id="ProtNLM"/>
    </source>
</evidence>
<name>A0AAD7NPD8_9AGAR</name>
<dbReference type="Proteomes" id="UP001215598">
    <property type="component" value="Unassembled WGS sequence"/>
</dbReference>
<evidence type="ECO:0000256" key="1">
    <source>
        <dbReference type="SAM" id="SignalP"/>
    </source>
</evidence>
<gene>
    <name evidence="2" type="ORF">B0H16DRAFT_1517861</name>
</gene>
<accession>A0AAD7NPD8</accession>
<proteinExistence type="predicted"/>
<evidence type="ECO:0000313" key="3">
    <source>
        <dbReference type="Proteomes" id="UP001215598"/>
    </source>
</evidence>
<feature type="chain" id="PRO_5042032647" description="Extracellular membrane protein CFEM domain-containing protein" evidence="1">
    <location>
        <begin position="32"/>
        <end position="165"/>
    </location>
</feature>
<protein>
    <recommendedName>
        <fullName evidence="4">Extracellular membrane protein CFEM domain-containing protein</fullName>
    </recommendedName>
</protein>
<organism evidence="2 3">
    <name type="scientific">Mycena metata</name>
    <dbReference type="NCBI Taxonomy" id="1033252"/>
    <lineage>
        <taxon>Eukaryota</taxon>
        <taxon>Fungi</taxon>
        <taxon>Dikarya</taxon>
        <taxon>Basidiomycota</taxon>
        <taxon>Agaricomycotina</taxon>
        <taxon>Agaricomycetes</taxon>
        <taxon>Agaricomycetidae</taxon>
        <taxon>Agaricales</taxon>
        <taxon>Marasmiineae</taxon>
        <taxon>Mycenaceae</taxon>
        <taxon>Mycena</taxon>
    </lineage>
</organism>
<feature type="signal peptide" evidence="1">
    <location>
        <begin position="1"/>
        <end position="31"/>
    </location>
</feature>
<dbReference type="AlphaFoldDB" id="A0AAD7NPD8"/>
<comment type="caution">
    <text evidence="2">The sequence shown here is derived from an EMBL/GenBank/DDBJ whole genome shotgun (WGS) entry which is preliminary data.</text>
</comment>
<keyword evidence="1" id="KW-0732">Signal</keyword>
<sequence>MMFFNLLGLGSALAALAPIFILSSLPQGASALVAPLPRSLNASLIPAACASPCQPALSVQSTCGSDNLKCLCTTSNGASFAQCLDCVVGTNPDTLAQNAAEDVLSDYTTKCAQDGEPISSLSLSLASPTGTASVATANPNTATRLIRAPHLVVLSVIAALQLAFG</sequence>
<evidence type="ECO:0000313" key="2">
    <source>
        <dbReference type="EMBL" id="KAJ7769448.1"/>
    </source>
</evidence>